<evidence type="ECO:0000313" key="4">
    <source>
        <dbReference type="EMBL" id="KNC77186.1"/>
    </source>
</evidence>
<dbReference type="InterPro" id="IPR027417">
    <property type="entry name" value="P-loop_NTPase"/>
</dbReference>
<evidence type="ECO:0000313" key="5">
    <source>
        <dbReference type="Proteomes" id="UP000054560"/>
    </source>
</evidence>
<evidence type="ECO:0008006" key="6">
    <source>
        <dbReference type="Google" id="ProtNLM"/>
    </source>
</evidence>
<dbReference type="GO" id="GO:0016020">
    <property type="term" value="C:membrane"/>
    <property type="evidence" value="ECO:0007669"/>
    <property type="project" value="TreeGrafter"/>
</dbReference>
<proteinExistence type="predicted"/>
<keyword evidence="2" id="KW-0067">ATP-binding</keyword>
<dbReference type="GeneID" id="25910854"/>
<evidence type="ECO:0000256" key="3">
    <source>
        <dbReference type="SAM" id="MobiDB-lite"/>
    </source>
</evidence>
<organism evidence="4 5">
    <name type="scientific">Sphaeroforma arctica JP610</name>
    <dbReference type="NCBI Taxonomy" id="667725"/>
    <lineage>
        <taxon>Eukaryota</taxon>
        <taxon>Ichthyosporea</taxon>
        <taxon>Ichthyophonida</taxon>
        <taxon>Sphaeroforma</taxon>
    </lineage>
</organism>
<protein>
    <recommendedName>
        <fullName evidence="6">ABC transporter domain-containing protein</fullName>
    </recommendedName>
</protein>
<dbReference type="Proteomes" id="UP000054560">
    <property type="component" value="Unassembled WGS sequence"/>
</dbReference>
<dbReference type="eggNOG" id="KOG0054">
    <property type="taxonomic scope" value="Eukaryota"/>
</dbReference>
<feature type="compositionally biased region" description="Polar residues" evidence="3">
    <location>
        <begin position="120"/>
        <end position="133"/>
    </location>
</feature>
<dbReference type="Gene3D" id="3.40.50.300">
    <property type="entry name" value="P-loop containing nucleotide triphosphate hydrolases"/>
    <property type="match status" value="1"/>
</dbReference>
<reference evidence="4 5" key="1">
    <citation type="submission" date="2011-02" db="EMBL/GenBank/DDBJ databases">
        <title>The Genome Sequence of Sphaeroforma arctica JP610.</title>
        <authorList>
            <consortium name="The Broad Institute Genome Sequencing Platform"/>
            <person name="Russ C."/>
            <person name="Cuomo C."/>
            <person name="Young S.K."/>
            <person name="Zeng Q."/>
            <person name="Gargeya S."/>
            <person name="Alvarado L."/>
            <person name="Berlin A."/>
            <person name="Chapman S.B."/>
            <person name="Chen Z."/>
            <person name="Freedman E."/>
            <person name="Gellesch M."/>
            <person name="Goldberg J."/>
            <person name="Griggs A."/>
            <person name="Gujja S."/>
            <person name="Heilman E."/>
            <person name="Heiman D."/>
            <person name="Howarth C."/>
            <person name="Mehta T."/>
            <person name="Neiman D."/>
            <person name="Pearson M."/>
            <person name="Roberts A."/>
            <person name="Saif S."/>
            <person name="Shea T."/>
            <person name="Shenoy N."/>
            <person name="Sisk P."/>
            <person name="Stolte C."/>
            <person name="Sykes S."/>
            <person name="White J."/>
            <person name="Yandava C."/>
            <person name="Burger G."/>
            <person name="Gray M.W."/>
            <person name="Holland P.W.H."/>
            <person name="King N."/>
            <person name="Lang F.B.F."/>
            <person name="Roger A.J."/>
            <person name="Ruiz-Trillo I."/>
            <person name="Haas B."/>
            <person name="Nusbaum C."/>
            <person name="Birren B."/>
        </authorList>
    </citation>
    <scope>NUCLEOTIDE SEQUENCE [LARGE SCALE GENOMIC DNA]</scope>
    <source>
        <strain evidence="4 5">JP610</strain>
    </source>
</reference>
<dbReference type="InterPro" id="IPR050173">
    <property type="entry name" value="ABC_transporter_C-like"/>
</dbReference>
<dbReference type="SUPFAM" id="SSF52540">
    <property type="entry name" value="P-loop containing nucleoside triphosphate hydrolases"/>
    <property type="match status" value="1"/>
</dbReference>
<dbReference type="OrthoDB" id="6500128at2759"/>
<dbReference type="PANTHER" id="PTHR24223">
    <property type="entry name" value="ATP-BINDING CASSETTE SUB-FAMILY C"/>
    <property type="match status" value="1"/>
</dbReference>
<dbReference type="STRING" id="667725.A0A0L0FL43"/>
<dbReference type="RefSeq" id="XP_014151088.1">
    <property type="nucleotide sequence ID" value="XM_014295613.1"/>
</dbReference>
<feature type="region of interest" description="Disordered" evidence="3">
    <location>
        <begin position="85"/>
        <end position="140"/>
    </location>
</feature>
<accession>A0A0L0FL43</accession>
<sequence length="140" mass="15462">VDSATDTFVQETVRTWFRESTVIEIAHRLHSVMDVDRVLVMSAGKAVEYDTPVKLLETRGGVFRGLVEANGRNTAQKLSDMAYDAERRRNKKHPDMQKEDTAELSQSHAAKIDESGAGTSGQNTLLPDSTDNVLTIGDEN</sequence>
<evidence type="ECO:0000256" key="2">
    <source>
        <dbReference type="ARBA" id="ARBA00022840"/>
    </source>
</evidence>
<dbReference type="GO" id="GO:0005524">
    <property type="term" value="F:ATP binding"/>
    <property type="evidence" value="ECO:0007669"/>
    <property type="project" value="UniProtKB-KW"/>
</dbReference>
<dbReference type="AlphaFoldDB" id="A0A0L0FL43"/>
<keyword evidence="5" id="KW-1185">Reference proteome</keyword>
<evidence type="ECO:0000256" key="1">
    <source>
        <dbReference type="ARBA" id="ARBA00022741"/>
    </source>
</evidence>
<keyword evidence="1" id="KW-0547">Nucleotide-binding</keyword>
<dbReference type="EMBL" id="KQ242812">
    <property type="protein sequence ID" value="KNC77186.1"/>
    <property type="molecule type" value="Genomic_DNA"/>
</dbReference>
<name>A0A0L0FL43_9EUKA</name>
<dbReference type="GO" id="GO:0042626">
    <property type="term" value="F:ATPase-coupled transmembrane transporter activity"/>
    <property type="evidence" value="ECO:0007669"/>
    <property type="project" value="TreeGrafter"/>
</dbReference>
<feature type="non-terminal residue" evidence="4">
    <location>
        <position position="1"/>
    </location>
</feature>
<gene>
    <name evidence="4" type="ORF">SARC_10350</name>
</gene>